<dbReference type="Pfam" id="PF10604">
    <property type="entry name" value="Polyketide_cyc2"/>
    <property type="match status" value="1"/>
</dbReference>
<dbReference type="InterPro" id="IPR019587">
    <property type="entry name" value="Polyketide_cyclase/dehydratase"/>
</dbReference>
<dbReference type="Gene3D" id="3.30.530.20">
    <property type="match status" value="1"/>
</dbReference>
<dbReference type="Proteomes" id="UP000295198">
    <property type="component" value="Unassembled WGS sequence"/>
</dbReference>
<organism evidence="1 2">
    <name type="scientific">Nocardioides guangzhouensis</name>
    <dbReference type="NCBI Taxonomy" id="2497878"/>
    <lineage>
        <taxon>Bacteria</taxon>
        <taxon>Bacillati</taxon>
        <taxon>Actinomycetota</taxon>
        <taxon>Actinomycetes</taxon>
        <taxon>Propionibacteriales</taxon>
        <taxon>Nocardioidaceae</taxon>
        <taxon>Nocardioides</taxon>
    </lineage>
</organism>
<sequence>MGTMPTVEESIDIDRSPEDVFAFLTATETIPAFESQISHIEQVTAGDVGIGTQWRGATNVLGRKFDWVTEVVEYDPPARSHTKSVEGKLPFEIYYTLEPTASGTRFTYRIDAESGLGGIFGKLGDPIVTRAQARTVRTNLANLKEMLEADT</sequence>
<comment type="caution">
    <text evidence="1">The sequence shown here is derived from an EMBL/GenBank/DDBJ whole genome shotgun (WGS) entry which is preliminary data.</text>
</comment>
<dbReference type="SUPFAM" id="SSF55961">
    <property type="entry name" value="Bet v1-like"/>
    <property type="match status" value="1"/>
</dbReference>
<protein>
    <recommendedName>
        <fullName evidence="3">SRPBCC family protein</fullName>
    </recommendedName>
</protein>
<dbReference type="AlphaFoldDB" id="A0A4Q4ZKZ3"/>
<dbReference type="InterPro" id="IPR023393">
    <property type="entry name" value="START-like_dom_sf"/>
</dbReference>
<gene>
    <name evidence="1" type="ORF">EKO23_00920</name>
</gene>
<reference evidence="1 2" key="1">
    <citation type="submission" date="2019-01" db="EMBL/GenBank/DDBJ databases">
        <title>Nocardioides guangzhouensis sp. nov., an actinobacterium isolated from soil.</title>
        <authorList>
            <person name="Fu Y."/>
            <person name="Cai Y."/>
            <person name="Lin Z."/>
            <person name="Chen P."/>
        </authorList>
    </citation>
    <scope>NUCLEOTIDE SEQUENCE [LARGE SCALE GENOMIC DNA]</scope>
    <source>
        <strain evidence="1 2">130</strain>
    </source>
</reference>
<accession>A0A4Q4ZKZ3</accession>
<name>A0A4Q4ZKZ3_9ACTN</name>
<keyword evidence="2" id="KW-1185">Reference proteome</keyword>
<proteinExistence type="predicted"/>
<evidence type="ECO:0000313" key="1">
    <source>
        <dbReference type="EMBL" id="RYP89023.1"/>
    </source>
</evidence>
<evidence type="ECO:0008006" key="3">
    <source>
        <dbReference type="Google" id="ProtNLM"/>
    </source>
</evidence>
<dbReference type="EMBL" id="SDKM01000001">
    <property type="protein sequence ID" value="RYP89023.1"/>
    <property type="molecule type" value="Genomic_DNA"/>
</dbReference>
<dbReference type="OrthoDB" id="7838135at2"/>
<evidence type="ECO:0000313" key="2">
    <source>
        <dbReference type="Proteomes" id="UP000295198"/>
    </source>
</evidence>